<dbReference type="InParanoid" id="A0A165DF56"/>
<dbReference type="OrthoDB" id="2767875at2759"/>
<gene>
    <name evidence="5" type="ORF">LAESUDRAFT_727628</name>
</gene>
<evidence type="ECO:0000313" key="6">
    <source>
        <dbReference type="Proteomes" id="UP000076871"/>
    </source>
</evidence>
<protein>
    <recommendedName>
        <fullName evidence="7">Tat pathway signal sequence</fullName>
    </recommendedName>
</protein>
<reference evidence="5 6" key="1">
    <citation type="journal article" date="2016" name="Mol. Biol. Evol.">
        <title>Comparative Genomics of Early-Diverging Mushroom-Forming Fungi Provides Insights into the Origins of Lignocellulose Decay Capabilities.</title>
        <authorList>
            <person name="Nagy L.G."/>
            <person name="Riley R."/>
            <person name="Tritt A."/>
            <person name="Adam C."/>
            <person name="Daum C."/>
            <person name="Floudas D."/>
            <person name="Sun H."/>
            <person name="Yadav J.S."/>
            <person name="Pangilinan J."/>
            <person name="Larsson K.H."/>
            <person name="Matsuura K."/>
            <person name="Barry K."/>
            <person name="Labutti K."/>
            <person name="Kuo R."/>
            <person name="Ohm R.A."/>
            <person name="Bhattacharya S.S."/>
            <person name="Shirouzu T."/>
            <person name="Yoshinaga Y."/>
            <person name="Martin F.M."/>
            <person name="Grigoriev I.V."/>
            <person name="Hibbett D.S."/>
        </authorList>
    </citation>
    <scope>NUCLEOTIDE SEQUENCE [LARGE SCALE GENOMIC DNA]</scope>
    <source>
        <strain evidence="5 6">93-53</strain>
    </source>
</reference>
<feature type="transmembrane region" description="Helical" evidence="4">
    <location>
        <begin position="47"/>
        <end position="69"/>
    </location>
</feature>
<dbReference type="AlphaFoldDB" id="A0A165DF56"/>
<comment type="similarity">
    <text evidence="2">Belongs to the ustYa family.</text>
</comment>
<keyword evidence="4" id="KW-1133">Transmembrane helix</keyword>
<name>A0A165DF56_9APHY</name>
<dbReference type="PANTHER" id="PTHR33365:SF4">
    <property type="entry name" value="CYCLOCHLOROTINE BIOSYNTHESIS PROTEIN O"/>
    <property type="match status" value="1"/>
</dbReference>
<accession>A0A165DF56</accession>
<evidence type="ECO:0000256" key="3">
    <source>
        <dbReference type="SAM" id="MobiDB-lite"/>
    </source>
</evidence>
<dbReference type="EMBL" id="KV427634">
    <property type="protein sequence ID" value="KZT04757.1"/>
    <property type="molecule type" value="Genomic_DNA"/>
</dbReference>
<organism evidence="5 6">
    <name type="scientific">Laetiporus sulphureus 93-53</name>
    <dbReference type="NCBI Taxonomy" id="1314785"/>
    <lineage>
        <taxon>Eukaryota</taxon>
        <taxon>Fungi</taxon>
        <taxon>Dikarya</taxon>
        <taxon>Basidiomycota</taxon>
        <taxon>Agaricomycotina</taxon>
        <taxon>Agaricomycetes</taxon>
        <taxon>Polyporales</taxon>
        <taxon>Laetiporus</taxon>
    </lineage>
</organism>
<evidence type="ECO:0000256" key="4">
    <source>
        <dbReference type="SAM" id="Phobius"/>
    </source>
</evidence>
<dbReference type="PANTHER" id="PTHR33365">
    <property type="entry name" value="YALI0B05434P"/>
    <property type="match status" value="1"/>
</dbReference>
<dbReference type="GeneID" id="63826287"/>
<proteinExistence type="inferred from homology"/>
<dbReference type="Proteomes" id="UP000076871">
    <property type="component" value="Unassembled WGS sequence"/>
</dbReference>
<keyword evidence="4" id="KW-0812">Transmembrane</keyword>
<keyword evidence="4" id="KW-0472">Membrane</keyword>
<evidence type="ECO:0000256" key="2">
    <source>
        <dbReference type="ARBA" id="ARBA00035112"/>
    </source>
</evidence>
<dbReference type="Pfam" id="PF11807">
    <property type="entry name" value="UstYa"/>
    <property type="match status" value="1"/>
</dbReference>
<sequence length="297" mass="34337">MSKIFSTYSPISQNNDRNGSSDKLLEDSHVAETAPRMVASHSTWHRYSSWMFLGCILIVNTIVVLAYMLSRPECTPRDHSLSMLYSPANLSVEYELVQFNGTVGLKSPYSGTPSPEIDAAWDRITTHDALHVVRLPADYYERMNMPGRPSNVRFHEEDGGGYFGTMDMFHVLHCLNLIRKYTYLEYYPKVQETQRTRPSFFREHLDHCLETLRQHIMCASDIAVITYDWIEDFDKPFPNFNIVHQCRNFEKILEWTEENTLQIDHSHVVRIGDEVDLPESAVDLDGVLNIRKNATLV</sequence>
<dbReference type="RefSeq" id="XP_040762497.1">
    <property type="nucleotide sequence ID" value="XM_040909258.1"/>
</dbReference>
<comment type="pathway">
    <text evidence="1">Mycotoxin biosynthesis.</text>
</comment>
<dbReference type="GO" id="GO:0043386">
    <property type="term" value="P:mycotoxin biosynthetic process"/>
    <property type="evidence" value="ECO:0007669"/>
    <property type="project" value="InterPro"/>
</dbReference>
<evidence type="ECO:0000256" key="1">
    <source>
        <dbReference type="ARBA" id="ARBA00004685"/>
    </source>
</evidence>
<dbReference type="InterPro" id="IPR021765">
    <property type="entry name" value="UstYa-like"/>
</dbReference>
<feature type="compositionally biased region" description="Polar residues" evidence="3">
    <location>
        <begin position="1"/>
        <end position="18"/>
    </location>
</feature>
<evidence type="ECO:0000313" key="5">
    <source>
        <dbReference type="EMBL" id="KZT04757.1"/>
    </source>
</evidence>
<evidence type="ECO:0008006" key="7">
    <source>
        <dbReference type="Google" id="ProtNLM"/>
    </source>
</evidence>
<keyword evidence="6" id="KW-1185">Reference proteome</keyword>
<dbReference type="STRING" id="1314785.A0A165DF56"/>
<feature type="region of interest" description="Disordered" evidence="3">
    <location>
        <begin position="1"/>
        <end position="23"/>
    </location>
</feature>